<dbReference type="InterPro" id="IPR019019">
    <property type="entry name" value="H-type_lectin_domain"/>
</dbReference>
<feature type="domain" description="H-type lectin" evidence="1">
    <location>
        <begin position="3"/>
        <end position="66"/>
    </location>
</feature>
<gene>
    <name evidence="2" type="ORF">LTR62_006307</name>
</gene>
<protein>
    <recommendedName>
        <fullName evidence="1">H-type lectin domain-containing protein</fullName>
    </recommendedName>
</protein>
<dbReference type="GO" id="GO:0030246">
    <property type="term" value="F:carbohydrate binding"/>
    <property type="evidence" value="ECO:0007669"/>
    <property type="project" value="InterPro"/>
</dbReference>
<dbReference type="SUPFAM" id="SSF141086">
    <property type="entry name" value="Agglutinin HPA-like"/>
    <property type="match status" value="1"/>
</dbReference>
<dbReference type="Pfam" id="PF09458">
    <property type="entry name" value="H_lectin"/>
    <property type="match status" value="1"/>
</dbReference>
<evidence type="ECO:0000259" key="1">
    <source>
        <dbReference type="Pfam" id="PF09458"/>
    </source>
</evidence>
<comment type="caution">
    <text evidence="2">The sequence shown here is derived from an EMBL/GenBank/DDBJ whole genome shotgun (WGS) entry which is preliminary data.</text>
</comment>
<name>A0AAN7TDM7_9PEZI</name>
<evidence type="ECO:0000313" key="3">
    <source>
        <dbReference type="Proteomes" id="UP001310890"/>
    </source>
</evidence>
<proteinExistence type="predicted"/>
<accession>A0AAN7TDM7</accession>
<reference evidence="2" key="1">
    <citation type="submission" date="2023-08" db="EMBL/GenBank/DDBJ databases">
        <title>Black Yeasts Isolated from many extreme environments.</title>
        <authorList>
            <person name="Coleine C."/>
            <person name="Stajich J.E."/>
            <person name="Selbmann L."/>
        </authorList>
    </citation>
    <scope>NUCLEOTIDE SEQUENCE</scope>
    <source>
        <strain evidence="2">CCFEE 5401</strain>
    </source>
</reference>
<sequence length="112" mass="12799">MIFPRQSEEPPTIITWLNRLDLVSALGKDDKLRSFADEITAEGFIAHLNTWDSSTMHGAALCWIAFPRKKADVDSGTFSTNDVRKRMDLRAVTRGRVRFKRDLGLWCWLGCV</sequence>
<dbReference type="Proteomes" id="UP001310890">
    <property type="component" value="Unassembled WGS sequence"/>
</dbReference>
<dbReference type="AlphaFoldDB" id="A0AAN7TDM7"/>
<dbReference type="EMBL" id="JAVRRL010000054">
    <property type="protein sequence ID" value="KAK5110063.1"/>
    <property type="molecule type" value="Genomic_DNA"/>
</dbReference>
<dbReference type="InterPro" id="IPR037221">
    <property type="entry name" value="H-type_lectin_dom_sf"/>
</dbReference>
<evidence type="ECO:0000313" key="2">
    <source>
        <dbReference type="EMBL" id="KAK5110063.1"/>
    </source>
</evidence>
<organism evidence="2 3">
    <name type="scientific">Meristemomyces frigidus</name>
    <dbReference type="NCBI Taxonomy" id="1508187"/>
    <lineage>
        <taxon>Eukaryota</taxon>
        <taxon>Fungi</taxon>
        <taxon>Dikarya</taxon>
        <taxon>Ascomycota</taxon>
        <taxon>Pezizomycotina</taxon>
        <taxon>Dothideomycetes</taxon>
        <taxon>Dothideomycetidae</taxon>
        <taxon>Mycosphaerellales</taxon>
        <taxon>Teratosphaeriaceae</taxon>
        <taxon>Meristemomyces</taxon>
    </lineage>
</organism>
<dbReference type="GO" id="GO:0007155">
    <property type="term" value="P:cell adhesion"/>
    <property type="evidence" value="ECO:0007669"/>
    <property type="project" value="InterPro"/>
</dbReference>
<dbReference type="Gene3D" id="2.60.40.2080">
    <property type="match status" value="1"/>
</dbReference>